<dbReference type="Proteomes" id="UP001320513">
    <property type="component" value="Unassembled WGS sequence"/>
</dbReference>
<dbReference type="EMBL" id="LOHG01000001">
    <property type="protein sequence ID" value="MCI8208352.1"/>
    <property type="molecule type" value="Genomic_DNA"/>
</dbReference>
<evidence type="ECO:0000313" key="2">
    <source>
        <dbReference type="EMBL" id="MCI8208352.1"/>
    </source>
</evidence>
<accession>A0ABS9ZFL0</accession>
<gene>
    <name evidence="2" type="ORF">AUC61_02285</name>
</gene>
<name>A0ABS9ZFL0_9PSED</name>
<reference evidence="2 3" key="1">
    <citation type="submission" date="2015-12" db="EMBL/GenBank/DDBJ databases">
        <title>Phylogenomics in the description of a new species in the Pseudomonas syringae group.</title>
        <authorList>
            <person name="Busquets A."/>
            <person name="Gomila M."/>
            <person name="Beiki F."/>
            <person name="Rahimian H."/>
            <person name="Mulet M."/>
            <person name="Sanchez D."/>
            <person name="Garcia-Valdes E."/>
            <person name="Lalucat J."/>
        </authorList>
    </citation>
    <scope>NUCLEOTIDE SEQUENCE [LARGE SCALE GENOMIC DNA]</scope>
    <source>
        <strain evidence="2 3">S25</strain>
    </source>
</reference>
<sequence length="85" mass="9311">MFDLKATTDAFLPLHCHATNINSVGAEEHREAAIAACLTHPYRSLAVLVSSYRKLIPCHKFDLNPSAPTESPAHSTTREQVTTHA</sequence>
<evidence type="ECO:0000313" key="3">
    <source>
        <dbReference type="Proteomes" id="UP001320513"/>
    </source>
</evidence>
<organism evidence="2 3">
    <name type="scientific">Pseudomonas maioricensis</name>
    <dbReference type="NCBI Taxonomy" id="1766623"/>
    <lineage>
        <taxon>Bacteria</taxon>
        <taxon>Pseudomonadati</taxon>
        <taxon>Pseudomonadota</taxon>
        <taxon>Gammaproteobacteria</taxon>
        <taxon>Pseudomonadales</taxon>
        <taxon>Pseudomonadaceae</taxon>
        <taxon>Pseudomonas</taxon>
    </lineage>
</organism>
<feature type="region of interest" description="Disordered" evidence="1">
    <location>
        <begin position="64"/>
        <end position="85"/>
    </location>
</feature>
<evidence type="ECO:0000256" key="1">
    <source>
        <dbReference type="SAM" id="MobiDB-lite"/>
    </source>
</evidence>
<keyword evidence="3" id="KW-1185">Reference proteome</keyword>
<comment type="caution">
    <text evidence="2">The sequence shown here is derived from an EMBL/GenBank/DDBJ whole genome shotgun (WGS) entry which is preliminary data.</text>
</comment>
<protein>
    <submittedName>
        <fullName evidence="2">Uncharacterized protein</fullName>
    </submittedName>
</protein>
<proteinExistence type="predicted"/>
<feature type="compositionally biased region" description="Polar residues" evidence="1">
    <location>
        <begin position="66"/>
        <end position="85"/>
    </location>
</feature>